<evidence type="ECO:0000256" key="5">
    <source>
        <dbReference type="SAM" id="MobiDB-lite"/>
    </source>
</evidence>
<dbReference type="PANTHER" id="PTHR14991:SF0">
    <property type="entry name" value="RING FINGER PROTEIN 32"/>
    <property type="match status" value="1"/>
</dbReference>
<gene>
    <name evidence="7" type="ORF">RRG08_058821</name>
</gene>
<dbReference type="AlphaFoldDB" id="A0AAE1D5U1"/>
<comment type="caution">
    <text evidence="7">The sequence shown here is derived from an EMBL/GenBank/DDBJ whole genome shotgun (WGS) entry which is preliminary data.</text>
</comment>
<dbReference type="Pfam" id="PF13639">
    <property type="entry name" value="zf-RING_2"/>
    <property type="match status" value="1"/>
</dbReference>
<dbReference type="SMART" id="SM00184">
    <property type="entry name" value="RING"/>
    <property type="match status" value="2"/>
</dbReference>
<name>A0AAE1D5U1_9GAST</name>
<feature type="compositionally biased region" description="Basic and acidic residues" evidence="5">
    <location>
        <begin position="371"/>
        <end position="380"/>
    </location>
</feature>
<dbReference type="InterPro" id="IPR013083">
    <property type="entry name" value="Znf_RING/FYVE/PHD"/>
</dbReference>
<feature type="compositionally biased region" description="Polar residues" evidence="5">
    <location>
        <begin position="322"/>
        <end position="346"/>
    </location>
</feature>
<evidence type="ECO:0000256" key="1">
    <source>
        <dbReference type="ARBA" id="ARBA00022723"/>
    </source>
</evidence>
<proteinExistence type="predicted"/>
<dbReference type="Pfam" id="PF00612">
    <property type="entry name" value="IQ"/>
    <property type="match status" value="1"/>
</dbReference>
<accession>A0AAE1D5U1</accession>
<dbReference type="Proteomes" id="UP001283361">
    <property type="component" value="Unassembled WGS sequence"/>
</dbReference>
<dbReference type="CDD" id="cd16677">
    <property type="entry name" value="RING-H2_RNF32_rpt1"/>
    <property type="match status" value="1"/>
</dbReference>
<keyword evidence="2 4" id="KW-0863">Zinc-finger</keyword>
<organism evidence="7 8">
    <name type="scientific">Elysia crispata</name>
    <name type="common">lettuce slug</name>
    <dbReference type="NCBI Taxonomy" id="231223"/>
    <lineage>
        <taxon>Eukaryota</taxon>
        <taxon>Metazoa</taxon>
        <taxon>Spiralia</taxon>
        <taxon>Lophotrochozoa</taxon>
        <taxon>Mollusca</taxon>
        <taxon>Gastropoda</taxon>
        <taxon>Heterobranchia</taxon>
        <taxon>Euthyneura</taxon>
        <taxon>Panpulmonata</taxon>
        <taxon>Sacoglossa</taxon>
        <taxon>Placobranchoidea</taxon>
        <taxon>Plakobranchidae</taxon>
        <taxon>Elysia</taxon>
    </lineage>
</organism>
<sequence>MSEQNGHKIPPKKLANTSSVALTAMALQDHWTRTLSLGTTFGPKRVGVGPATRARQKQKKEVKPVVDTGRNRVKRGSIQAEEIEKEYVLDEKPPPLTLAQKFGLVEAPKQLLSETEWTGVKAKSNKRDDSGEPCVICKEDFGLQEQVILSCSHVFHRACLQAFERFTGRKTCPMCRHEQYQTRVIHEGARVYRHKAAARIQANWRGYVVRSWYKKLRETVPPKDPLLKKKFYEEKLTAIVDRMIKSIDVNMMDFLREIDNSVEQSRAVFNQWDALHNPITPEMWDAIQLKAVERGDTDCPICLTELHLSSGQTKSSHRHDVQSATVQTINQKSNKPLSNDNASFNPKLSRKQQDRQLLEKLSSSLRSSPSAEKEMSDPGHDSLNANDVNVLCSEAKRNTSIATSDSLEKLPNVRKPRSSASSMFVTQSKQELDAPTATGQNRIRATVLLSCTHVFHSTCLRTLEEMAMVDMRNTCPVCRAHYQKKVITF</sequence>
<protein>
    <recommendedName>
        <fullName evidence="6">RING-type domain-containing protein</fullName>
    </recommendedName>
</protein>
<dbReference type="PANTHER" id="PTHR14991">
    <property type="entry name" value="RING FINGER PROTEIN 32"/>
    <property type="match status" value="1"/>
</dbReference>
<dbReference type="CDD" id="cd23767">
    <property type="entry name" value="IQCD"/>
    <property type="match status" value="1"/>
</dbReference>
<dbReference type="InterPro" id="IPR000048">
    <property type="entry name" value="IQ_motif_EF-hand-BS"/>
</dbReference>
<evidence type="ECO:0000256" key="4">
    <source>
        <dbReference type="PROSITE-ProRule" id="PRU00175"/>
    </source>
</evidence>
<reference evidence="7" key="1">
    <citation type="journal article" date="2023" name="G3 (Bethesda)">
        <title>A reference genome for the long-term kleptoplast-retaining sea slug Elysia crispata morphotype clarki.</title>
        <authorList>
            <person name="Eastman K.E."/>
            <person name="Pendleton A.L."/>
            <person name="Shaikh M.A."/>
            <person name="Suttiyut T."/>
            <person name="Ogas R."/>
            <person name="Tomko P."/>
            <person name="Gavelis G."/>
            <person name="Widhalm J.R."/>
            <person name="Wisecaver J.H."/>
        </authorList>
    </citation>
    <scope>NUCLEOTIDE SEQUENCE</scope>
    <source>
        <strain evidence="7">ECLA1</strain>
    </source>
</reference>
<feature type="region of interest" description="Disordered" evidence="5">
    <location>
        <begin position="312"/>
        <end position="385"/>
    </location>
</feature>
<dbReference type="PROSITE" id="PS50096">
    <property type="entry name" value="IQ"/>
    <property type="match status" value="1"/>
</dbReference>
<dbReference type="GO" id="GO:0008270">
    <property type="term" value="F:zinc ion binding"/>
    <property type="evidence" value="ECO:0007669"/>
    <property type="project" value="UniProtKB-KW"/>
</dbReference>
<feature type="region of interest" description="Disordered" evidence="5">
    <location>
        <begin position="407"/>
        <end position="436"/>
    </location>
</feature>
<feature type="compositionally biased region" description="Low complexity" evidence="5">
    <location>
        <begin position="359"/>
        <end position="370"/>
    </location>
</feature>
<dbReference type="InterPro" id="IPR018957">
    <property type="entry name" value="Znf_C3HC4_RING-type"/>
</dbReference>
<dbReference type="PROSITE" id="PS50089">
    <property type="entry name" value="ZF_RING_2"/>
    <property type="match status" value="2"/>
</dbReference>
<dbReference type="EMBL" id="JAWDGP010005311">
    <property type="protein sequence ID" value="KAK3757905.1"/>
    <property type="molecule type" value="Genomic_DNA"/>
</dbReference>
<keyword evidence="1" id="KW-0479">Metal-binding</keyword>
<dbReference type="Pfam" id="PF00097">
    <property type="entry name" value="zf-C3HC4"/>
    <property type="match status" value="1"/>
</dbReference>
<evidence type="ECO:0000313" key="8">
    <source>
        <dbReference type="Proteomes" id="UP001283361"/>
    </source>
</evidence>
<evidence type="ECO:0000259" key="6">
    <source>
        <dbReference type="PROSITE" id="PS50089"/>
    </source>
</evidence>
<dbReference type="InterPro" id="IPR001841">
    <property type="entry name" value="Znf_RING"/>
</dbReference>
<feature type="domain" description="RING-type" evidence="6">
    <location>
        <begin position="134"/>
        <end position="176"/>
    </location>
</feature>
<keyword evidence="8" id="KW-1185">Reference proteome</keyword>
<keyword evidence="3" id="KW-0862">Zinc</keyword>
<feature type="domain" description="RING-type" evidence="6">
    <location>
        <begin position="447"/>
        <end position="479"/>
    </location>
</feature>
<evidence type="ECO:0000313" key="7">
    <source>
        <dbReference type="EMBL" id="KAK3757905.1"/>
    </source>
</evidence>
<dbReference type="SUPFAM" id="SSF57850">
    <property type="entry name" value="RING/U-box"/>
    <property type="match status" value="2"/>
</dbReference>
<dbReference type="Gene3D" id="3.30.40.10">
    <property type="entry name" value="Zinc/RING finger domain, C3HC4 (zinc finger)"/>
    <property type="match status" value="2"/>
</dbReference>
<evidence type="ECO:0000256" key="2">
    <source>
        <dbReference type="ARBA" id="ARBA00022771"/>
    </source>
</evidence>
<dbReference type="InterPro" id="IPR042862">
    <property type="entry name" value="RNF32"/>
</dbReference>
<feature type="compositionally biased region" description="Polar residues" evidence="5">
    <location>
        <begin position="418"/>
        <end position="429"/>
    </location>
</feature>
<evidence type="ECO:0000256" key="3">
    <source>
        <dbReference type="ARBA" id="ARBA00022833"/>
    </source>
</evidence>